<evidence type="ECO:0000313" key="3">
    <source>
        <dbReference type="EMBL" id="KAJ8871985.1"/>
    </source>
</evidence>
<dbReference type="EMBL" id="JARBHB010000012">
    <property type="protein sequence ID" value="KAJ8871985.1"/>
    <property type="molecule type" value="Genomic_DNA"/>
</dbReference>
<evidence type="ECO:0000256" key="2">
    <source>
        <dbReference type="SAM" id="SignalP"/>
    </source>
</evidence>
<evidence type="ECO:0000256" key="1">
    <source>
        <dbReference type="SAM" id="MobiDB-lite"/>
    </source>
</evidence>
<organism evidence="3 4">
    <name type="scientific">Dryococelus australis</name>
    <dbReference type="NCBI Taxonomy" id="614101"/>
    <lineage>
        <taxon>Eukaryota</taxon>
        <taxon>Metazoa</taxon>
        <taxon>Ecdysozoa</taxon>
        <taxon>Arthropoda</taxon>
        <taxon>Hexapoda</taxon>
        <taxon>Insecta</taxon>
        <taxon>Pterygota</taxon>
        <taxon>Neoptera</taxon>
        <taxon>Polyneoptera</taxon>
        <taxon>Phasmatodea</taxon>
        <taxon>Verophasmatodea</taxon>
        <taxon>Anareolatae</taxon>
        <taxon>Phasmatidae</taxon>
        <taxon>Eurycanthinae</taxon>
        <taxon>Dryococelus</taxon>
    </lineage>
</organism>
<name>A0ABQ9GJ03_9NEOP</name>
<keyword evidence="4" id="KW-1185">Reference proteome</keyword>
<protein>
    <recommendedName>
        <fullName evidence="5">Secreted protein</fullName>
    </recommendedName>
</protein>
<feature type="chain" id="PRO_5045711397" description="Secreted protein" evidence="2">
    <location>
        <begin position="24"/>
        <end position="119"/>
    </location>
</feature>
<evidence type="ECO:0000313" key="4">
    <source>
        <dbReference type="Proteomes" id="UP001159363"/>
    </source>
</evidence>
<dbReference type="Proteomes" id="UP001159363">
    <property type="component" value="Chromosome 11"/>
</dbReference>
<feature type="region of interest" description="Disordered" evidence="1">
    <location>
        <begin position="97"/>
        <end position="119"/>
    </location>
</feature>
<comment type="caution">
    <text evidence="3">The sequence shown here is derived from an EMBL/GenBank/DDBJ whole genome shotgun (WGS) entry which is preliminary data.</text>
</comment>
<reference evidence="3 4" key="1">
    <citation type="submission" date="2023-02" db="EMBL/GenBank/DDBJ databases">
        <title>LHISI_Scaffold_Assembly.</title>
        <authorList>
            <person name="Stuart O.P."/>
            <person name="Cleave R."/>
            <person name="Magrath M.J.L."/>
            <person name="Mikheyev A.S."/>
        </authorList>
    </citation>
    <scope>NUCLEOTIDE SEQUENCE [LARGE SCALE GENOMIC DNA]</scope>
    <source>
        <strain evidence="3">Daus_M_001</strain>
        <tissue evidence="3">Leg muscle</tissue>
    </source>
</reference>
<evidence type="ECO:0008006" key="5">
    <source>
        <dbReference type="Google" id="ProtNLM"/>
    </source>
</evidence>
<sequence>MLQSAFILLLIVVGSRLPMFVKARTVGSSRLPGSYLISKVRNYKATPKARDELDASWLLVEVRHLDRATRQLASLAHFTFAAPNPIDLGAKVAERLARSPPTKANRFQSPAGSPDFRKW</sequence>
<accession>A0ABQ9GJ03</accession>
<feature type="signal peptide" evidence="2">
    <location>
        <begin position="1"/>
        <end position="23"/>
    </location>
</feature>
<keyword evidence="2" id="KW-0732">Signal</keyword>
<proteinExistence type="predicted"/>
<gene>
    <name evidence="3" type="ORF">PR048_028325</name>
</gene>